<dbReference type="PANTHER" id="PTHR13230">
    <property type="entry name" value="GENERAL TRANSCRIPTION FACTOR IIIC, POLYPEPTIDE 5"/>
    <property type="match status" value="1"/>
</dbReference>
<feature type="chain" id="PRO_5002744829" description="Transcription factor IIIC subunit 5 HTH domain-containing protein" evidence="5">
    <location>
        <begin position="28"/>
        <end position="410"/>
    </location>
</feature>
<feature type="domain" description="Transcription factor IIIC subunit Tfc1/Sfc1 triple barrel" evidence="7">
    <location>
        <begin position="21"/>
        <end position="111"/>
    </location>
</feature>
<dbReference type="GO" id="GO:0000127">
    <property type="term" value="C:transcription factor TFIIIC complex"/>
    <property type="evidence" value="ECO:0000318"/>
    <property type="project" value="GO_Central"/>
</dbReference>
<sequence length="410" mass="45575">MTCRRPGACALVLAVLIDCLIRNAINALGGLSAVAEAALSGDDKAKLTLALRPDDPYAHPLAATRSPNHHLLLKVTRRRNAPLSAASDVRVDPVGVVEAKFEFKEPADFQYIPGLPPANQPLFQPPRPEDDILHPGWLEAEVENDMVPPVFCPAQPKNTYNFQENPIKGRVTIEQRHVRKTQQKPGQVHFDIETVPAEPAMELSPTELTDATRAAAYERLKELFKRQPIWPLKGITEELQHDVDHSTMGWLVKVPLRSVAYNFKSGPWRSLHIAYGYDPRADPKAHKFQTVDWRSQRNNHNAIAAKRSSLARATGQAAIAQGNDSHMFVLLHAGTGVDHVSSLSLTSCSCLCHYMICDLHDEDIQALVQKRPLRSKCHRQDFLRLMSERCSCRYQTGGSNQASSQVCDGS</sequence>
<dbReference type="PANTHER" id="PTHR13230:SF5">
    <property type="entry name" value="GENERAL TRANSCRIPTION FACTOR 3C POLYPEPTIDE 5"/>
    <property type="match status" value="1"/>
</dbReference>
<name>A9URI1_MONBE</name>
<dbReference type="GeneID" id="5888293"/>
<dbReference type="Pfam" id="PF17682">
    <property type="entry name" value="Tau95_N"/>
    <property type="match status" value="1"/>
</dbReference>
<accession>A9URI1</accession>
<evidence type="ECO:0000256" key="1">
    <source>
        <dbReference type="ARBA" id="ARBA00004123"/>
    </source>
</evidence>
<dbReference type="Gene3D" id="3.30.200.160">
    <property type="entry name" value="TFIIIC, subcomplex tauA, subunit Sfc1, barrel domain"/>
    <property type="match status" value="1"/>
</dbReference>
<dbReference type="Proteomes" id="UP000001357">
    <property type="component" value="Unassembled WGS sequence"/>
</dbReference>
<keyword evidence="9" id="KW-1185">Reference proteome</keyword>
<feature type="domain" description="Transcription factor IIIC subunit 5 HTH" evidence="6">
    <location>
        <begin position="146"/>
        <end position="294"/>
    </location>
</feature>
<keyword evidence="4" id="KW-0539">Nucleus</keyword>
<keyword evidence="3" id="KW-0804">Transcription</keyword>
<dbReference type="GO" id="GO:0003677">
    <property type="term" value="F:DNA binding"/>
    <property type="evidence" value="ECO:0007669"/>
    <property type="project" value="UniProtKB-KW"/>
</dbReference>
<evidence type="ECO:0000313" key="8">
    <source>
        <dbReference type="EMBL" id="EDQ92247.1"/>
    </source>
</evidence>
<evidence type="ECO:0000259" key="7">
    <source>
        <dbReference type="Pfam" id="PF17682"/>
    </source>
</evidence>
<dbReference type="GO" id="GO:0006384">
    <property type="term" value="P:transcription initiation at RNA polymerase III promoter"/>
    <property type="evidence" value="ECO:0007669"/>
    <property type="project" value="InterPro"/>
</dbReference>
<dbReference type="GO" id="GO:0005634">
    <property type="term" value="C:nucleus"/>
    <property type="evidence" value="ECO:0007669"/>
    <property type="project" value="UniProtKB-SubCell"/>
</dbReference>
<evidence type="ECO:0000256" key="3">
    <source>
        <dbReference type="ARBA" id="ARBA00023163"/>
    </source>
</evidence>
<evidence type="ECO:0008006" key="10">
    <source>
        <dbReference type="Google" id="ProtNLM"/>
    </source>
</evidence>
<dbReference type="AlphaFoldDB" id="A9URI1"/>
<dbReference type="STRING" id="81824.A9URI1"/>
<dbReference type="InterPro" id="IPR041499">
    <property type="entry name" value="Tfc1/Sfc1_N"/>
</dbReference>
<protein>
    <recommendedName>
        <fullName evidence="10">Transcription factor IIIC subunit 5 HTH domain-containing protein</fullName>
    </recommendedName>
</protein>
<evidence type="ECO:0000259" key="6">
    <source>
        <dbReference type="Pfam" id="PF09734"/>
    </source>
</evidence>
<dbReference type="Pfam" id="PF09734">
    <property type="entry name" value="Tau95"/>
    <property type="match status" value="1"/>
</dbReference>
<evidence type="ECO:0000256" key="2">
    <source>
        <dbReference type="ARBA" id="ARBA00023125"/>
    </source>
</evidence>
<dbReference type="FunCoup" id="A9URI1">
    <property type="interactions" value="786"/>
</dbReference>
<dbReference type="eggNOG" id="KOG2473">
    <property type="taxonomic scope" value="Eukaryota"/>
</dbReference>
<feature type="signal peptide" evidence="5">
    <location>
        <begin position="1"/>
        <end position="27"/>
    </location>
</feature>
<reference evidence="8 9" key="1">
    <citation type="journal article" date="2008" name="Nature">
        <title>The genome of the choanoflagellate Monosiga brevicollis and the origin of metazoans.</title>
        <authorList>
            <consortium name="JGI Sequencing"/>
            <person name="King N."/>
            <person name="Westbrook M.J."/>
            <person name="Young S.L."/>
            <person name="Kuo A."/>
            <person name="Abedin M."/>
            <person name="Chapman J."/>
            <person name="Fairclough S."/>
            <person name="Hellsten U."/>
            <person name="Isogai Y."/>
            <person name="Letunic I."/>
            <person name="Marr M."/>
            <person name="Pincus D."/>
            <person name="Putnam N."/>
            <person name="Rokas A."/>
            <person name="Wright K.J."/>
            <person name="Zuzow R."/>
            <person name="Dirks W."/>
            <person name="Good M."/>
            <person name="Goodstein D."/>
            <person name="Lemons D."/>
            <person name="Li W."/>
            <person name="Lyons J.B."/>
            <person name="Morris A."/>
            <person name="Nichols S."/>
            <person name="Richter D.J."/>
            <person name="Salamov A."/>
            <person name="Bork P."/>
            <person name="Lim W.A."/>
            <person name="Manning G."/>
            <person name="Miller W.T."/>
            <person name="McGinnis W."/>
            <person name="Shapiro H."/>
            <person name="Tjian R."/>
            <person name="Grigoriev I.V."/>
            <person name="Rokhsar D."/>
        </authorList>
    </citation>
    <scope>NUCLEOTIDE SEQUENCE [LARGE SCALE GENOMIC DNA]</scope>
    <source>
        <strain evidence="9">MX1 / ATCC 50154</strain>
    </source>
</reference>
<gene>
    <name evidence="8" type="ORF">MONBRDRAFT_23213</name>
</gene>
<dbReference type="InterPro" id="IPR019136">
    <property type="entry name" value="TF_IIIC_su-5_HTH"/>
</dbReference>
<comment type="subcellular location">
    <subcellularLocation>
        <location evidence="1">Nucleus</location>
    </subcellularLocation>
</comment>
<dbReference type="InParanoid" id="A9URI1"/>
<dbReference type="InterPro" id="IPR040454">
    <property type="entry name" value="TF_IIIC_Tfc1/Sfc1"/>
</dbReference>
<keyword evidence="5" id="KW-0732">Signal</keyword>
<evidence type="ECO:0000256" key="4">
    <source>
        <dbReference type="ARBA" id="ARBA00023242"/>
    </source>
</evidence>
<evidence type="ECO:0000313" key="9">
    <source>
        <dbReference type="Proteomes" id="UP000001357"/>
    </source>
</evidence>
<dbReference type="KEGG" id="mbr:MONBRDRAFT_23213"/>
<dbReference type="OMA" id="GPWRGCM"/>
<proteinExistence type="predicted"/>
<dbReference type="RefSeq" id="XP_001743533.1">
    <property type="nucleotide sequence ID" value="XM_001743481.1"/>
</dbReference>
<dbReference type="EMBL" id="CH991544">
    <property type="protein sequence ID" value="EDQ92247.1"/>
    <property type="molecule type" value="Genomic_DNA"/>
</dbReference>
<dbReference type="InterPro" id="IPR042536">
    <property type="entry name" value="TFIIIC_tauA_Sfc1"/>
</dbReference>
<keyword evidence="2" id="KW-0238">DNA-binding</keyword>
<organism evidence="8 9">
    <name type="scientific">Monosiga brevicollis</name>
    <name type="common">Choanoflagellate</name>
    <dbReference type="NCBI Taxonomy" id="81824"/>
    <lineage>
        <taxon>Eukaryota</taxon>
        <taxon>Choanoflagellata</taxon>
        <taxon>Craspedida</taxon>
        <taxon>Salpingoecidae</taxon>
        <taxon>Monosiga</taxon>
    </lineage>
</organism>
<evidence type="ECO:0000256" key="5">
    <source>
        <dbReference type="SAM" id="SignalP"/>
    </source>
</evidence>